<dbReference type="Proteomes" id="UP001156870">
    <property type="component" value="Unassembled WGS sequence"/>
</dbReference>
<protein>
    <recommendedName>
        <fullName evidence="4">Lipoprotein</fullName>
    </recommendedName>
</protein>
<evidence type="ECO:0008006" key="4">
    <source>
        <dbReference type="Google" id="ProtNLM"/>
    </source>
</evidence>
<keyword evidence="1" id="KW-0812">Transmembrane</keyword>
<keyword evidence="3" id="KW-1185">Reference proteome</keyword>
<keyword evidence="1" id="KW-1133">Transmembrane helix</keyword>
<gene>
    <name evidence="2" type="ORF">GCM10007877_12580</name>
</gene>
<dbReference type="RefSeq" id="WP_232591959.1">
    <property type="nucleotide sequence ID" value="NZ_BSPD01000030.1"/>
</dbReference>
<evidence type="ECO:0000256" key="1">
    <source>
        <dbReference type="SAM" id="Phobius"/>
    </source>
</evidence>
<dbReference type="EMBL" id="BSPD01000030">
    <property type="protein sequence ID" value="GLS25544.1"/>
    <property type="molecule type" value="Genomic_DNA"/>
</dbReference>
<sequence>MKYTDIPTYCPKNILPYRQLCKVFVIAALCMALFSCSSTKIGYRFLDNWLRWQLDDYVDLNRTQEQQVIRFTKEFHSWHQTTQLPVYVDFINQQITIIEKPSLTPEDIQQSLDGSYELWLASALELLPKGMAVLKTLDESQLAQTIEALKENEAEFEEEMVSKPLAEQHAYRQEKMTDSLQKWLGKLTDHQHNLIAEWVDKMRYERERILQQQIQWRTDFAEAMAMNRNSGEFKERIRTLFVTPDELWGEEYERYIQDNQQQTLLLLSGIHQSLSDKQRKKLIKRLVAYRDDFEDLSDDI</sequence>
<keyword evidence="1" id="KW-0472">Membrane</keyword>
<feature type="transmembrane region" description="Helical" evidence="1">
    <location>
        <begin position="23"/>
        <end position="43"/>
    </location>
</feature>
<evidence type="ECO:0000313" key="3">
    <source>
        <dbReference type="Proteomes" id="UP001156870"/>
    </source>
</evidence>
<organism evidence="2 3">
    <name type="scientific">Marinibactrum halimedae</name>
    <dbReference type="NCBI Taxonomy" id="1444977"/>
    <lineage>
        <taxon>Bacteria</taxon>
        <taxon>Pseudomonadati</taxon>
        <taxon>Pseudomonadota</taxon>
        <taxon>Gammaproteobacteria</taxon>
        <taxon>Cellvibrionales</taxon>
        <taxon>Cellvibrionaceae</taxon>
        <taxon>Marinibactrum</taxon>
    </lineage>
</organism>
<dbReference type="Pfam" id="PF19795">
    <property type="entry name" value="DUF6279"/>
    <property type="match status" value="1"/>
</dbReference>
<dbReference type="PIRSF" id="PIRSF028200">
    <property type="entry name" value="UCP028200"/>
    <property type="match status" value="1"/>
</dbReference>
<proteinExistence type="predicted"/>
<dbReference type="InterPro" id="IPR016875">
    <property type="entry name" value="UCP028200"/>
</dbReference>
<evidence type="ECO:0000313" key="2">
    <source>
        <dbReference type="EMBL" id="GLS25544.1"/>
    </source>
</evidence>
<reference evidence="2 3" key="1">
    <citation type="journal article" date="2014" name="Int. J. Syst. Evol. Microbiol.">
        <title>Complete genome sequence of Corynebacterium casei LMG S-19264T (=DSM 44701T), isolated from a smear-ripened cheese.</title>
        <authorList>
            <consortium name="US DOE Joint Genome Institute (JGI-PGF)"/>
            <person name="Walter F."/>
            <person name="Albersmeier A."/>
            <person name="Kalinowski J."/>
            <person name="Ruckert C."/>
        </authorList>
    </citation>
    <scope>NUCLEOTIDE SEQUENCE [LARGE SCALE GENOMIC DNA]</scope>
    <source>
        <strain evidence="2 3">NBRC 110095</strain>
    </source>
</reference>
<comment type="caution">
    <text evidence="2">The sequence shown here is derived from an EMBL/GenBank/DDBJ whole genome shotgun (WGS) entry which is preliminary data.</text>
</comment>
<name>A0AA37T2D5_9GAMM</name>
<accession>A0AA37T2D5</accession>
<dbReference type="AlphaFoldDB" id="A0AA37T2D5"/>